<protein>
    <submittedName>
        <fullName evidence="1">Uncharacterized protein</fullName>
    </submittedName>
</protein>
<dbReference type="EMBL" id="CP013236">
    <property type="protein sequence ID" value="AMP13638.1"/>
    <property type="molecule type" value="Genomic_DNA"/>
</dbReference>
<gene>
    <name evidence="1" type="ORF">CPter291_1362</name>
</gene>
<proteinExistence type="predicted"/>
<sequence length="89" mass="10485">MEMKFKDILVRKEERFSIGIEEQTGKYYLSIPVANNFVDYEEYYEINKDEFDAFSASVLTATEFVQQCRSREQDDRLIMKPGKDRGVAI</sequence>
<evidence type="ECO:0000313" key="2">
    <source>
        <dbReference type="Proteomes" id="UP000074914"/>
    </source>
</evidence>
<organism evidence="1 2">
    <name type="scientific">Collimonas pratensis</name>
    <dbReference type="NCBI Taxonomy" id="279113"/>
    <lineage>
        <taxon>Bacteria</taxon>
        <taxon>Pseudomonadati</taxon>
        <taxon>Pseudomonadota</taxon>
        <taxon>Betaproteobacteria</taxon>
        <taxon>Burkholderiales</taxon>
        <taxon>Oxalobacteraceae</taxon>
        <taxon>Collimonas</taxon>
    </lineage>
</organism>
<name>A0ABM5Z4I1_9BURK</name>
<evidence type="ECO:0000313" key="1">
    <source>
        <dbReference type="EMBL" id="AMP13638.1"/>
    </source>
</evidence>
<reference evidence="1 2" key="1">
    <citation type="submission" date="2015-11" db="EMBL/GenBank/DDBJ databases">
        <title>Exploring the genomic traits of fungus-feeding bacterial genus Collimonas.</title>
        <authorList>
            <person name="Song C."/>
            <person name="Schmidt R."/>
            <person name="de Jager V."/>
            <person name="Krzyzanowska D."/>
            <person name="Jongedijk E."/>
            <person name="Cankar K."/>
            <person name="Beekwilder J."/>
            <person name="van Veen A."/>
            <person name="de Boer W."/>
            <person name="van Veen J.A."/>
            <person name="Garbeva P."/>
        </authorList>
    </citation>
    <scope>NUCLEOTIDE SEQUENCE [LARGE SCALE GENOMIC DNA]</scope>
    <source>
        <strain evidence="1 2">Ter291</strain>
    </source>
</reference>
<keyword evidence="2" id="KW-1185">Reference proteome</keyword>
<accession>A0ABM5Z4I1</accession>
<dbReference type="Proteomes" id="UP000074914">
    <property type="component" value="Chromosome"/>
</dbReference>